<dbReference type="OrthoDB" id="5892908at2"/>
<dbReference type="EMBL" id="MDCJ01000002">
    <property type="protein sequence ID" value="ODS10921.1"/>
    <property type="molecule type" value="Genomic_DNA"/>
</dbReference>
<name>A0A1E3WMB6_9VIBR</name>
<protein>
    <submittedName>
        <fullName evidence="1">Putative tail assembly protein FS-gp41</fullName>
    </submittedName>
</protein>
<accession>A0A1E3WMB6</accession>
<dbReference type="AlphaFoldDB" id="A0A1E3WMB6"/>
<dbReference type="InterPro" id="IPR056974">
    <property type="entry name" value="Tail_Gp41-like"/>
</dbReference>
<dbReference type="Pfam" id="PF23746">
    <property type="entry name" value="Gp41_Mu"/>
    <property type="match status" value="1"/>
</dbReference>
<evidence type="ECO:0000313" key="2">
    <source>
        <dbReference type="Proteomes" id="UP000095131"/>
    </source>
</evidence>
<evidence type="ECO:0000313" key="1">
    <source>
        <dbReference type="EMBL" id="ODS10921.1"/>
    </source>
</evidence>
<gene>
    <name evidence="1" type="ORF">VSF3289_01182</name>
</gene>
<organism evidence="1 2">
    <name type="scientific">Vibrio scophthalmi</name>
    <dbReference type="NCBI Taxonomy" id="45658"/>
    <lineage>
        <taxon>Bacteria</taxon>
        <taxon>Pseudomonadati</taxon>
        <taxon>Pseudomonadota</taxon>
        <taxon>Gammaproteobacteria</taxon>
        <taxon>Vibrionales</taxon>
        <taxon>Vibrionaceae</taxon>
        <taxon>Vibrio</taxon>
    </lineage>
</organism>
<dbReference type="RefSeq" id="WP_069446351.1">
    <property type="nucleotide sequence ID" value="NZ_MDCJ01000002.1"/>
</dbReference>
<reference evidence="1 2" key="1">
    <citation type="submission" date="2016-08" db="EMBL/GenBank/DDBJ databases">
        <title>Genome sequencing of Vibrio scophthalmi strain FP3289, an isolated from Paralichthys olivaceus.</title>
        <authorList>
            <person name="Han H.-J."/>
        </authorList>
    </citation>
    <scope>NUCLEOTIDE SEQUENCE [LARGE SCALE GENOMIC DNA]</scope>
    <source>
        <strain evidence="1 2">FP3289</strain>
    </source>
</reference>
<proteinExistence type="predicted"/>
<sequence length="131" mass="14544">MAKIEFTIEHGLPFGKGEDKEMQYDVTLRSLTTGDVIDARIAAEKVIFAPDPDSPGITKAITVVSDVMVGLELLRRQIASVGVLQGPLEMSMLRKFHPEDFDLINKRAEMLDQATQVAEKRGRMEESINNA</sequence>
<dbReference type="Proteomes" id="UP000095131">
    <property type="component" value="Unassembled WGS sequence"/>
</dbReference>
<comment type="caution">
    <text evidence="1">The sequence shown here is derived from an EMBL/GenBank/DDBJ whole genome shotgun (WGS) entry which is preliminary data.</text>
</comment>